<feature type="compositionally biased region" description="Low complexity" evidence="8">
    <location>
        <begin position="88"/>
        <end position="98"/>
    </location>
</feature>
<keyword evidence="7" id="KW-0539">Nucleus</keyword>
<reference evidence="10" key="1">
    <citation type="submission" date="2016-05" db="EMBL/GenBank/DDBJ databases">
        <authorList>
            <person name="Lavstsen T."/>
            <person name="Jespersen J.S."/>
        </authorList>
    </citation>
    <scope>NUCLEOTIDE SEQUENCE</scope>
    <source>
        <tissue evidence="10">Brain</tissue>
    </source>
</reference>
<keyword evidence="5" id="KW-0479">Metal-binding</keyword>
<comment type="cofactor">
    <cofactor evidence="1">
        <name>a divalent metal cation</name>
        <dbReference type="ChEBI" id="CHEBI:60240"/>
    </cofactor>
</comment>
<dbReference type="Pfam" id="PF13359">
    <property type="entry name" value="DDE_Tnp_4"/>
    <property type="match status" value="1"/>
</dbReference>
<dbReference type="GO" id="GO:0004518">
    <property type="term" value="F:nuclease activity"/>
    <property type="evidence" value="ECO:0007669"/>
    <property type="project" value="UniProtKB-KW"/>
</dbReference>
<dbReference type="AlphaFoldDB" id="A0A1A8MS84"/>
<evidence type="ECO:0000256" key="7">
    <source>
        <dbReference type="ARBA" id="ARBA00023242"/>
    </source>
</evidence>
<evidence type="ECO:0000256" key="1">
    <source>
        <dbReference type="ARBA" id="ARBA00001968"/>
    </source>
</evidence>
<dbReference type="PANTHER" id="PTHR22930:SF255">
    <property type="entry name" value="ELONGIN B"/>
    <property type="match status" value="1"/>
</dbReference>
<name>A0A1A8MS84_9TELE</name>
<dbReference type="GO" id="GO:0016787">
    <property type="term" value="F:hydrolase activity"/>
    <property type="evidence" value="ECO:0007669"/>
    <property type="project" value="UniProtKB-KW"/>
</dbReference>
<dbReference type="InterPro" id="IPR027806">
    <property type="entry name" value="HARBI1_dom"/>
</dbReference>
<proteinExistence type="inferred from homology"/>
<gene>
    <name evidence="10" type="primary">TCEB2</name>
</gene>
<evidence type="ECO:0000256" key="2">
    <source>
        <dbReference type="ARBA" id="ARBA00004123"/>
    </source>
</evidence>
<feature type="domain" description="DDE Tnp4" evidence="9">
    <location>
        <begin position="259"/>
        <end position="386"/>
    </location>
</feature>
<evidence type="ECO:0000256" key="4">
    <source>
        <dbReference type="ARBA" id="ARBA00022722"/>
    </source>
</evidence>
<comment type="subcellular location">
    <subcellularLocation>
        <location evidence="2">Nucleus</location>
    </subcellularLocation>
</comment>
<keyword evidence="6" id="KW-0378">Hydrolase</keyword>
<dbReference type="InterPro" id="IPR045249">
    <property type="entry name" value="HARBI1-like"/>
</dbReference>
<keyword evidence="10" id="KW-0648">Protein biosynthesis</keyword>
<feature type="compositionally biased region" description="Acidic residues" evidence="8">
    <location>
        <begin position="400"/>
        <end position="416"/>
    </location>
</feature>
<keyword evidence="10" id="KW-0251">Elongation factor</keyword>
<dbReference type="PANTHER" id="PTHR22930">
    <property type="match status" value="1"/>
</dbReference>
<evidence type="ECO:0000256" key="6">
    <source>
        <dbReference type="ARBA" id="ARBA00022801"/>
    </source>
</evidence>
<organism evidence="10">
    <name type="scientific">Nothobranchius pienaari</name>
    <dbReference type="NCBI Taxonomy" id="704102"/>
    <lineage>
        <taxon>Eukaryota</taxon>
        <taxon>Metazoa</taxon>
        <taxon>Chordata</taxon>
        <taxon>Craniata</taxon>
        <taxon>Vertebrata</taxon>
        <taxon>Euteleostomi</taxon>
        <taxon>Actinopterygii</taxon>
        <taxon>Neopterygii</taxon>
        <taxon>Teleostei</taxon>
        <taxon>Neoteleostei</taxon>
        <taxon>Acanthomorphata</taxon>
        <taxon>Ovalentaria</taxon>
        <taxon>Atherinomorphae</taxon>
        <taxon>Cyprinodontiformes</taxon>
        <taxon>Nothobranchiidae</taxon>
        <taxon>Nothobranchius</taxon>
    </lineage>
</organism>
<reference evidence="10" key="2">
    <citation type="submission" date="2016-06" db="EMBL/GenBank/DDBJ databases">
        <title>The genome of a short-lived fish provides insights into sex chromosome evolution and the genetic control of aging.</title>
        <authorList>
            <person name="Reichwald K."/>
            <person name="Felder M."/>
            <person name="Petzold A."/>
            <person name="Koch P."/>
            <person name="Groth M."/>
            <person name="Platzer M."/>
        </authorList>
    </citation>
    <scope>NUCLEOTIDE SEQUENCE</scope>
    <source>
        <tissue evidence="10">Brain</tissue>
    </source>
</reference>
<feature type="region of interest" description="Disordered" evidence="8">
    <location>
        <begin position="400"/>
        <end position="419"/>
    </location>
</feature>
<dbReference type="EMBL" id="HAEF01018596">
    <property type="protein sequence ID" value="SBR59755.1"/>
    <property type="molecule type" value="Transcribed_RNA"/>
</dbReference>
<accession>A0A1A8MS84</accession>
<comment type="similarity">
    <text evidence="3">Belongs to the HARBI1 family.</text>
</comment>
<evidence type="ECO:0000256" key="8">
    <source>
        <dbReference type="SAM" id="MobiDB-lite"/>
    </source>
</evidence>
<evidence type="ECO:0000259" key="9">
    <source>
        <dbReference type="Pfam" id="PF13359"/>
    </source>
</evidence>
<keyword evidence="4" id="KW-0540">Nuclease</keyword>
<evidence type="ECO:0000313" key="10">
    <source>
        <dbReference type="EMBL" id="SBR59755.1"/>
    </source>
</evidence>
<dbReference type="GO" id="GO:0005634">
    <property type="term" value="C:nucleus"/>
    <property type="evidence" value="ECO:0007669"/>
    <property type="project" value="UniProtKB-SubCell"/>
</dbReference>
<protein>
    <submittedName>
        <fullName evidence="10">Transcription elongation factor B (SIII), polypeptide 2 (18kD, elongin B)</fullName>
    </submittedName>
</protein>
<sequence length="443" mass="49576">MDEIGLLHGSPERMDVRELVSSAGKAVLDMMEREWQPLSANELEHRLDQVVEEVLESDLLAKLQTQPLPTVCVQLLQSKTNAGPQNVASATAASSLSLPEEEAAGSDGQPETVDSTAVQHISDLLQSSESKARMSGRARLSLSHTVLLSLSLLSERISYRSVSKRFQLEKGNIHRIFFSFCERINMLQEQQIRWPVDREALLALFPFSSQLGIDELKEEQRVPQILGVLGHTRIPIRLPVGKPKTASEAPVENKTKKEAHPNFWLNLELVCSRRGQFLHCRISKGSDLDRGRTLGDRLKQHPELIPSGSCLVARAGYPLTEQILTPYRRVCGPKEELFNRTLEEHCQILDRSVASLKGRFKRLTYLDIGNNERARAVVLTACVLHNVFVNLGQVLEEESEKENAVIEEEDGEEDDDGVRRRDAVAGLLLNSCDILSVSRTEQE</sequence>
<evidence type="ECO:0000256" key="5">
    <source>
        <dbReference type="ARBA" id="ARBA00022723"/>
    </source>
</evidence>
<feature type="region of interest" description="Disordered" evidence="8">
    <location>
        <begin position="83"/>
        <end position="115"/>
    </location>
</feature>
<dbReference type="GO" id="GO:0003746">
    <property type="term" value="F:translation elongation factor activity"/>
    <property type="evidence" value="ECO:0007669"/>
    <property type="project" value="UniProtKB-KW"/>
</dbReference>
<evidence type="ECO:0000256" key="3">
    <source>
        <dbReference type="ARBA" id="ARBA00006958"/>
    </source>
</evidence>
<dbReference type="GO" id="GO:0046872">
    <property type="term" value="F:metal ion binding"/>
    <property type="evidence" value="ECO:0007669"/>
    <property type="project" value="UniProtKB-KW"/>
</dbReference>